<evidence type="ECO:0000313" key="6">
    <source>
        <dbReference type="EMBL" id="EAQ98998.1"/>
    </source>
</evidence>
<evidence type="ECO:0000256" key="4">
    <source>
        <dbReference type="ARBA" id="ARBA00022989"/>
    </source>
</evidence>
<dbReference type="EMBL" id="AAOA02000003">
    <property type="protein sequence ID" value="EAQ98998.1"/>
    <property type="molecule type" value="Genomic_DNA"/>
</dbReference>
<dbReference type="Pfam" id="PF06835">
    <property type="entry name" value="LptC"/>
    <property type="match status" value="1"/>
</dbReference>
<dbReference type="GO" id="GO:0005886">
    <property type="term" value="C:plasma membrane"/>
    <property type="evidence" value="ECO:0007669"/>
    <property type="project" value="InterPro"/>
</dbReference>
<dbReference type="PANTHER" id="PTHR37481">
    <property type="entry name" value="LIPOPOLYSACCHARIDE EXPORT SYSTEM PROTEIN LPTC"/>
    <property type="match status" value="1"/>
</dbReference>
<dbReference type="OrthoDB" id="5973594at2"/>
<dbReference type="InterPro" id="IPR010664">
    <property type="entry name" value="LipoPS_assembly_LptC-rel"/>
</dbReference>
<evidence type="ECO:0000313" key="7">
    <source>
        <dbReference type="Proteomes" id="UP000019205"/>
    </source>
</evidence>
<evidence type="ECO:0000256" key="3">
    <source>
        <dbReference type="ARBA" id="ARBA00022692"/>
    </source>
</evidence>
<sequence length="192" mass="21419">MTATKGRRRVRKRLSIPLLLSAALLVYTTLSPSPTLIKESVAPMVPARVPESYATQVAVDDFDVHGVRQGSTEALNLRRFPGEGIVELDEPKRHNYSTDGEWVANAREGQLREETEVLVLNGDVRLQYDVENVQFLTERMIINMPKQAARSTASVRIWQGDNETVADQIYINLRAQVASLSGAVRTVYVPQS</sequence>
<dbReference type="HOGENOM" id="CLU_1413347_0_0_6"/>
<comment type="caution">
    <text evidence="6">The sequence shown here is derived from an EMBL/GenBank/DDBJ whole genome shotgun (WGS) entry which is preliminary data.</text>
</comment>
<dbReference type="PANTHER" id="PTHR37481:SF1">
    <property type="entry name" value="LIPOPOLYSACCHARIDE EXPORT SYSTEM PROTEIN LPTC"/>
    <property type="match status" value="1"/>
</dbReference>
<reference evidence="6 7" key="1">
    <citation type="journal article" date="2007" name="Proc. Natl. Acad. Sci. U.S.A.">
        <title>Characterization of a marine gammaproteobacterium capable of aerobic anoxygenic photosynthesis.</title>
        <authorList>
            <person name="Fuchs B.M."/>
            <person name="Spring S."/>
            <person name="Teeling H."/>
            <person name="Quast C."/>
            <person name="Wulf J."/>
            <person name="Schattenhofer M."/>
            <person name="Yan S."/>
            <person name="Ferriera S."/>
            <person name="Johnson J."/>
            <person name="Glockner F.O."/>
            <person name="Amann R."/>
        </authorList>
    </citation>
    <scope>NUCLEOTIDE SEQUENCE [LARGE SCALE GENOMIC DNA]</scope>
    <source>
        <strain evidence="6">KT71</strain>
    </source>
</reference>
<keyword evidence="1" id="KW-1003">Cell membrane</keyword>
<dbReference type="NCBIfam" id="TIGR04409">
    <property type="entry name" value="LptC_YrbK"/>
    <property type="match status" value="1"/>
</dbReference>
<evidence type="ECO:0008006" key="8">
    <source>
        <dbReference type="Google" id="ProtNLM"/>
    </source>
</evidence>
<dbReference type="STRING" id="314285.KT71_10232"/>
<proteinExistence type="predicted"/>
<dbReference type="GO" id="GO:0017089">
    <property type="term" value="F:glycolipid transfer activity"/>
    <property type="evidence" value="ECO:0007669"/>
    <property type="project" value="TreeGrafter"/>
</dbReference>
<keyword evidence="4" id="KW-1133">Transmembrane helix</keyword>
<dbReference type="Proteomes" id="UP000019205">
    <property type="component" value="Chromosome"/>
</dbReference>
<keyword evidence="7" id="KW-1185">Reference proteome</keyword>
<dbReference type="Gene3D" id="2.60.450.10">
    <property type="entry name" value="Lipopolysaccharide (LPS) transport protein A like domain"/>
    <property type="match status" value="1"/>
</dbReference>
<dbReference type="GO" id="GO:0030288">
    <property type="term" value="C:outer membrane-bounded periplasmic space"/>
    <property type="evidence" value="ECO:0007669"/>
    <property type="project" value="TreeGrafter"/>
</dbReference>
<gene>
    <name evidence="6" type="ORF">KT71_10232</name>
</gene>
<evidence type="ECO:0000256" key="5">
    <source>
        <dbReference type="ARBA" id="ARBA00023136"/>
    </source>
</evidence>
<name>A4A5C7_9GAMM</name>
<protein>
    <recommendedName>
        <fullName evidence="8">Lipopolysaccharide export system protein LptC</fullName>
    </recommendedName>
</protein>
<evidence type="ECO:0000256" key="2">
    <source>
        <dbReference type="ARBA" id="ARBA00022519"/>
    </source>
</evidence>
<keyword evidence="5" id="KW-0472">Membrane</keyword>
<evidence type="ECO:0000256" key="1">
    <source>
        <dbReference type="ARBA" id="ARBA00022475"/>
    </source>
</evidence>
<dbReference type="RefSeq" id="WP_008294480.1">
    <property type="nucleotide sequence ID" value="NZ_CM002299.1"/>
</dbReference>
<dbReference type="InterPro" id="IPR052363">
    <property type="entry name" value="LPS_export_LptC"/>
</dbReference>
<organism evidence="6 7">
    <name type="scientific">Congregibacter litoralis KT71</name>
    <dbReference type="NCBI Taxonomy" id="314285"/>
    <lineage>
        <taxon>Bacteria</taxon>
        <taxon>Pseudomonadati</taxon>
        <taxon>Pseudomonadota</taxon>
        <taxon>Gammaproteobacteria</taxon>
        <taxon>Cellvibrionales</taxon>
        <taxon>Halieaceae</taxon>
        <taxon>Congregibacter</taxon>
    </lineage>
</organism>
<dbReference type="eggNOG" id="ENOG5033Q0G">
    <property type="taxonomic scope" value="Bacteria"/>
</dbReference>
<dbReference type="GO" id="GO:0015221">
    <property type="term" value="F:lipopolysaccharide transmembrane transporter activity"/>
    <property type="evidence" value="ECO:0007669"/>
    <property type="project" value="InterPro"/>
</dbReference>
<dbReference type="InterPro" id="IPR026265">
    <property type="entry name" value="LptC"/>
</dbReference>
<keyword evidence="3" id="KW-0812">Transmembrane</keyword>
<reference evidence="6 7" key="2">
    <citation type="journal article" date="2009" name="PLoS ONE">
        <title>The photosynthetic apparatus and its regulation in the aerobic gammaproteobacterium Congregibacter litoralis gen. nov., sp. nov.</title>
        <authorList>
            <person name="Spring S."/>
            <person name="Lunsdorf H."/>
            <person name="Fuchs B.M."/>
            <person name="Tindall B.J."/>
        </authorList>
    </citation>
    <scope>NUCLEOTIDE SEQUENCE [LARGE SCALE GENOMIC DNA]</scope>
    <source>
        <strain evidence="6">KT71</strain>
    </source>
</reference>
<accession>A4A5C7</accession>
<keyword evidence="2" id="KW-0997">Cell inner membrane</keyword>
<dbReference type="AlphaFoldDB" id="A4A5C7"/>